<evidence type="ECO:0000256" key="1">
    <source>
        <dbReference type="ARBA" id="ARBA00010531"/>
    </source>
</evidence>
<evidence type="ECO:0000313" key="8">
    <source>
        <dbReference type="EMBL" id="OGD64808.1"/>
    </source>
</evidence>
<sequence length="302" mass="33050">MKTNNDPVAEEKLAEQESEVLAHHGTEPSAEEAATSPDEEAQKSAEVAEMTDTDEVMPAEIAAIHEVIEPESKLERKKAKKVERKTARESKPEKSKSKKTGHRSAKYLEAKKLLEAGKLYPLTDAIELVRKLSLSKFDGAIELHLRLTAKKAKGSTESQRGIFHLPHGTGKDKKIVVLDEKAIEEIAKTKKINFDIAIASPELMPKVAKIAKILGPRGLMPDPKSGTVTNDPKHVMDEISSGKTQYRVDASNNVHQTIGRVSWETDKLTENAKVVLAVFPKTRLASAHLGASIGPAIPLELK</sequence>
<keyword evidence="4 6" id="KW-0689">Ribosomal protein</keyword>
<dbReference type="PANTHER" id="PTHR36427">
    <property type="entry name" value="54S RIBOSOMAL PROTEIN L1, MITOCHONDRIAL"/>
    <property type="match status" value="1"/>
</dbReference>
<dbReference type="PANTHER" id="PTHR36427:SF3">
    <property type="entry name" value="LARGE RIBOSOMAL SUBUNIT PROTEIN UL1M"/>
    <property type="match status" value="1"/>
</dbReference>
<dbReference type="InterPro" id="IPR023674">
    <property type="entry name" value="Ribosomal_uL1-like"/>
</dbReference>
<keyword evidence="2" id="KW-0678">Repressor</keyword>
<feature type="region of interest" description="Disordered" evidence="7">
    <location>
        <begin position="1"/>
        <end position="104"/>
    </location>
</feature>
<dbReference type="PROSITE" id="PS01199">
    <property type="entry name" value="RIBOSOMAL_L1"/>
    <property type="match status" value="1"/>
</dbReference>
<dbReference type="GO" id="GO:0006417">
    <property type="term" value="P:regulation of translation"/>
    <property type="evidence" value="ECO:0007669"/>
    <property type="project" value="UniProtKB-KW"/>
</dbReference>
<dbReference type="EMBL" id="MEZX01000002">
    <property type="protein sequence ID" value="OGD64808.1"/>
    <property type="molecule type" value="Genomic_DNA"/>
</dbReference>
<organism evidence="8 9">
    <name type="scientific">Candidatus Berkelbacteria bacterium RIFCSPLOWO2_01_FULL_50_28</name>
    <dbReference type="NCBI Taxonomy" id="1797471"/>
    <lineage>
        <taxon>Bacteria</taxon>
        <taxon>Candidatus Berkelbacteria</taxon>
    </lineage>
</organism>
<evidence type="ECO:0000256" key="4">
    <source>
        <dbReference type="ARBA" id="ARBA00022980"/>
    </source>
</evidence>
<comment type="caution">
    <text evidence="8">The sequence shown here is derived from an EMBL/GenBank/DDBJ whole genome shotgun (WGS) entry which is preliminary data.</text>
</comment>
<comment type="similarity">
    <text evidence="1 6">Belongs to the universal ribosomal protein uL1 family.</text>
</comment>
<gene>
    <name evidence="8" type="ORF">A3A71_02060</name>
</gene>
<dbReference type="InterPro" id="IPR023673">
    <property type="entry name" value="Ribosomal_uL1_CS"/>
</dbReference>
<evidence type="ECO:0000256" key="5">
    <source>
        <dbReference type="ARBA" id="ARBA00023274"/>
    </source>
</evidence>
<keyword evidence="3" id="KW-0810">Translation regulation</keyword>
<dbReference type="STRING" id="1797471.A3A71_02060"/>
<evidence type="ECO:0000256" key="7">
    <source>
        <dbReference type="SAM" id="MobiDB-lite"/>
    </source>
</evidence>
<dbReference type="CDD" id="cd00403">
    <property type="entry name" value="Ribosomal_L1"/>
    <property type="match status" value="1"/>
</dbReference>
<dbReference type="Proteomes" id="UP000177481">
    <property type="component" value="Unassembled WGS sequence"/>
</dbReference>
<accession>A0A1F5EBM2</accession>
<dbReference type="Pfam" id="PF00687">
    <property type="entry name" value="Ribosomal_L1"/>
    <property type="match status" value="1"/>
</dbReference>
<evidence type="ECO:0000256" key="3">
    <source>
        <dbReference type="ARBA" id="ARBA00022845"/>
    </source>
</evidence>
<dbReference type="SUPFAM" id="SSF56808">
    <property type="entry name" value="Ribosomal protein L1"/>
    <property type="match status" value="1"/>
</dbReference>
<dbReference type="Gene3D" id="3.40.50.790">
    <property type="match status" value="2"/>
</dbReference>
<dbReference type="AlphaFoldDB" id="A0A1F5EBM2"/>
<feature type="compositionally biased region" description="Basic and acidic residues" evidence="7">
    <location>
        <begin position="9"/>
        <end position="26"/>
    </location>
</feature>
<evidence type="ECO:0000256" key="2">
    <source>
        <dbReference type="ARBA" id="ARBA00022491"/>
    </source>
</evidence>
<dbReference type="GO" id="GO:0005840">
    <property type="term" value="C:ribosome"/>
    <property type="evidence" value="ECO:0007669"/>
    <property type="project" value="UniProtKB-KW"/>
</dbReference>
<reference evidence="8 9" key="1">
    <citation type="journal article" date="2016" name="Nat. Commun.">
        <title>Thousands of microbial genomes shed light on interconnected biogeochemical processes in an aquifer system.</title>
        <authorList>
            <person name="Anantharaman K."/>
            <person name="Brown C.T."/>
            <person name="Hug L.A."/>
            <person name="Sharon I."/>
            <person name="Castelle C.J."/>
            <person name="Probst A.J."/>
            <person name="Thomas B.C."/>
            <person name="Singh A."/>
            <person name="Wilkins M.J."/>
            <person name="Karaoz U."/>
            <person name="Brodie E.L."/>
            <person name="Williams K.H."/>
            <person name="Hubbard S.S."/>
            <person name="Banfield J.F."/>
        </authorList>
    </citation>
    <scope>NUCLEOTIDE SEQUENCE [LARGE SCALE GENOMIC DNA]</scope>
</reference>
<dbReference type="GO" id="GO:1990904">
    <property type="term" value="C:ribonucleoprotein complex"/>
    <property type="evidence" value="ECO:0007669"/>
    <property type="project" value="UniProtKB-KW"/>
</dbReference>
<dbReference type="Gene3D" id="3.30.190.20">
    <property type="match status" value="2"/>
</dbReference>
<keyword evidence="5 6" id="KW-0687">Ribonucleoprotein</keyword>
<dbReference type="InterPro" id="IPR016095">
    <property type="entry name" value="Ribosomal_uL1_3-a/b-sand"/>
</dbReference>
<dbReference type="InterPro" id="IPR028364">
    <property type="entry name" value="Ribosomal_uL1/biogenesis"/>
</dbReference>
<evidence type="ECO:0000256" key="6">
    <source>
        <dbReference type="RuleBase" id="RU000659"/>
    </source>
</evidence>
<feature type="compositionally biased region" description="Basic and acidic residues" evidence="7">
    <location>
        <begin position="84"/>
        <end position="95"/>
    </location>
</feature>
<name>A0A1F5EBM2_9BACT</name>
<evidence type="ECO:0000313" key="9">
    <source>
        <dbReference type="Proteomes" id="UP000177481"/>
    </source>
</evidence>
<proteinExistence type="inferred from homology"/>
<protein>
    <recommendedName>
        <fullName evidence="6">Ribosomal protein</fullName>
    </recommendedName>
</protein>